<dbReference type="WBParaSite" id="ECPE_0000450601-mRNA-1">
    <property type="protein sequence ID" value="ECPE_0000450601-mRNA-1"/>
    <property type="gene ID" value="ECPE_0000450601"/>
</dbReference>
<keyword evidence="2" id="KW-1185">Reference proteome</keyword>
<proteinExistence type="predicted"/>
<organism evidence="3">
    <name type="scientific">Echinostoma caproni</name>
    <dbReference type="NCBI Taxonomy" id="27848"/>
    <lineage>
        <taxon>Eukaryota</taxon>
        <taxon>Metazoa</taxon>
        <taxon>Spiralia</taxon>
        <taxon>Lophotrochozoa</taxon>
        <taxon>Platyhelminthes</taxon>
        <taxon>Trematoda</taxon>
        <taxon>Digenea</taxon>
        <taxon>Plagiorchiida</taxon>
        <taxon>Echinostomata</taxon>
        <taxon>Echinostomatoidea</taxon>
        <taxon>Echinostomatidae</taxon>
        <taxon>Echinostoma</taxon>
    </lineage>
</organism>
<evidence type="ECO:0000313" key="3">
    <source>
        <dbReference type="WBParaSite" id="ECPE_0000450601-mRNA-1"/>
    </source>
</evidence>
<dbReference type="OrthoDB" id="10029313at2759"/>
<evidence type="ECO:0000313" key="2">
    <source>
        <dbReference type="Proteomes" id="UP000272942"/>
    </source>
</evidence>
<sequence length="164" mass="18183">MFDQLSDLVPSSCDAHSSFKAKTVDLANQVCVADPGLTGVMSDHRKALEEVRKGDDVVISRPDKGSGAVIMNEQDYIQKMQEVISDRNRFVPDRSGRGRTATVKQSITRELRQLHKDGHISSTTLAQFIPRGSRLPRIYGFSKVHKDGIPLQPILFMIGAPHQS</sequence>
<dbReference type="EMBL" id="UZAN01041363">
    <property type="protein sequence ID" value="VDP72784.1"/>
    <property type="molecule type" value="Genomic_DNA"/>
</dbReference>
<dbReference type="Proteomes" id="UP000272942">
    <property type="component" value="Unassembled WGS sequence"/>
</dbReference>
<accession>A0A183AC09</accession>
<name>A0A183AC09_9TREM</name>
<protein>
    <submittedName>
        <fullName evidence="3">H15 domain-containing protein</fullName>
    </submittedName>
</protein>
<evidence type="ECO:0000313" key="1">
    <source>
        <dbReference type="EMBL" id="VDP72784.1"/>
    </source>
</evidence>
<reference evidence="3" key="1">
    <citation type="submission" date="2016-06" db="UniProtKB">
        <authorList>
            <consortium name="WormBaseParasite"/>
        </authorList>
    </citation>
    <scope>IDENTIFICATION</scope>
</reference>
<gene>
    <name evidence="1" type="ORF">ECPE_LOCUS4494</name>
</gene>
<reference evidence="1 2" key="2">
    <citation type="submission" date="2018-11" db="EMBL/GenBank/DDBJ databases">
        <authorList>
            <consortium name="Pathogen Informatics"/>
        </authorList>
    </citation>
    <scope>NUCLEOTIDE SEQUENCE [LARGE SCALE GENOMIC DNA]</scope>
    <source>
        <strain evidence="1 2">Egypt</strain>
    </source>
</reference>
<dbReference type="AlphaFoldDB" id="A0A183AC09"/>